<proteinExistence type="predicted"/>
<dbReference type="PANTHER" id="PTHR42705:SF2">
    <property type="entry name" value="BIFUNCTIONAL NON-HOMOLOGOUS END JOINING PROTEIN LIGD"/>
    <property type="match status" value="1"/>
</dbReference>
<dbReference type="Proteomes" id="UP000028725">
    <property type="component" value="Unassembled WGS sequence"/>
</dbReference>
<dbReference type="GO" id="GO:0016874">
    <property type="term" value="F:ligase activity"/>
    <property type="evidence" value="ECO:0007669"/>
    <property type="project" value="UniProtKB-KW"/>
</dbReference>
<dbReference type="OrthoDB" id="9802472at2"/>
<dbReference type="PATRIC" id="fig|394096.3.peg.6826"/>
<accession>A0A085W7R2</accession>
<keyword evidence="3" id="KW-1185">Reference proteome</keyword>
<dbReference type="Pfam" id="PF21686">
    <property type="entry name" value="LigD_Prim-Pol"/>
    <property type="match status" value="1"/>
</dbReference>
<name>A0A085W7R2_9BACT</name>
<dbReference type="PANTHER" id="PTHR42705">
    <property type="entry name" value="BIFUNCTIONAL NON-HOMOLOGOUS END JOINING PROTEIN LIGD"/>
    <property type="match status" value="1"/>
</dbReference>
<dbReference type="Gene3D" id="3.90.920.10">
    <property type="entry name" value="DNA primase, PRIM domain"/>
    <property type="match status" value="1"/>
</dbReference>
<dbReference type="STRING" id="394096.DB31_2493"/>
<dbReference type="AlphaFoldDB" id="A0A085W7R2"/>
<comment type="caution">
    <text evidence="2">The sequence shown here is derived from an EMBL/GenBank/DDBJ whole genome shotgun (WGS) entry which is preliminary data.</text>
</comment>
<keyword evidence="2" id="KW-0436">Ligase</keyword>
<evidence type="ECO:0000259" key="1">
    <source>
        <dbReference type="Pfam" id="PF21686"/>
    </source>
</evidence>
<dbReference type="RefSeq" id="WP_044195495.1">
    <property type="nucleotide sequence ID" value="NZ_JMCB01000016.1"/>
</dbReference>
<feature type="domain" description="DNA ligase D polymerase" evidence="1">
    <location>
        <begin position="42"/>
        <end position="295"/>
    </location>
</feature>
<evidence type="ECO:0000313" key="3">
    <source>
        <dbReference type="Proteomes" id="UP000028725"/>
    </source>
</evidence>
<dbReference type="NCBIfam" id="TIGR02778">
    <property type="entry name" value="ligD_pol"/>
    <property type="match status" value="1"/>
</dbReference>
<evidence type="ECO:0000313" key="2">
    <source>
        <dbReference type="EMBL" id="KFE63725.1"/>
    </source>
</evidence>
<sequence>MNAEALANLEEGASGERTLRIAGRELRLTHLDKPFWPELGITKGDLLRYYAQVAPVLLPHVADRAMVMKRYPNGAFGPFFFMKRAPVPRPEWVKTCSITHGSGNVIDFPVIGDLASLLWVVNLGCIDLNPWYARCDDVLRPDYLHFDLDPGQAPWEQVVEVGFILRDVLKGLKMPPLVKTSGSKGLHLYIPIRRGPTQKQVWTIAKALAQELAAAHPELVTAEYRIAKRPVGRVLVDYNQNALGRTLASIYSVRPTPDASVSTPVTWEELEKGARIEDFTLRNVPARVKRRGDLWKPLLSAKGRVDLGRFL</sequence>
<organism evidence="2 3">
    <name type="scientific">Hyalangium minutum</name>
    <dbReference type="NCBI Taxonomy" id="394096"/>
    <lineage>
        <taxon>Bacteria</taxon>
        <taxon>Pseudomonadati</taxon>
        <taxon>Myxococcota</taxon>
        <taxon>Myxococcia</taxon>
        <taxon>Myxococcales</taxon>
        <taxon>Cystobacterineae</taxon>
        <taxon>Archangiaceae</taxon>
        <taxon>Hyalangium</taxon>
    </lineage>
</organism>
<gene>
    <name evidence="2" type="ORF">DB31_2493</name>
</gene>
<dbReference type="EMBL" id="JMCB01000016">
    <property type="protein sequence ID" value="KFE63725.1"/>
    <property type="molecule type" value="Genomic_DNA"/>
</dbReference>
<dbReference type="InterPro" id="IPR014145">
    <property type="entry name" value="LigD_pol_dom"/>
</dbReference>
<protein>
    <submittedName>
        <fullName evidence="2">ATP-dependent DNA ligase</fullName>
    </submittedName>
</protein>
<dbReference type="InterPro" id="IPR052171">
    <property type="entry name" value="NHEJ_LigD"/>
</dbReference>
<reference evidence="2 3" key="1">
    <citation type="submission" date="2014-04" db="EMBL/GenBank/DDBJ databases">
        <title>Genome assembly of Hyalangium minutum DSM 14724.</title>
        <authorList>
            <person name="Sharma G."/>
            <person name="Subramanian S."/>
        </authorList>
    </citation>
    <scope>NUCLEOTIDE SEQUENCE [LARGE SCALE GENOMIC DNA]</scope>
    <source>
        <strain evidence="2 3">DSM 14724</strain>
    </source>
</reference>